<dbReference type="EC" id="6.1.1.4" evidence="2"/>
<name>A0A816G0M7_9BILA</name>
<evidence type="ECO:0000256" key="9">
    <source>
        <dbReference type="SAM" id="MobiDB-lite"/>
    </source>
</evidence>
<evidence type="ECO:0000256" key="4">
    <source>
        <dbReference type="ARBA" id="ARBA00022741"/>
    </source>
</evidence>
<dbReference type="GO" id="GO:0006429">
    <property type="term" value="P:leucyl-tRNA aminoacylation"/>
    <property type="evidence" value="ECO:0007669"/>
    <property type="project" value="InterPro"/>
</dbReference>
<dbReference type="PANTHER" id="PTHR45794">
    <property type="entry name" value="LEUCYL-TRNA SYNTHETASE"/>
    <property type="match status" value="1"/>
</dbReference>
<feature type="non-terminal residue" evidence="12">
    <location>
        <position position="1"/>
    </location>
</feature>
<evidence type="ECO:0000256" key="5">
    <source>
        <dbReference type="ARBA" id="ARBA00022840"/>
    </source>
</evidence>
<keyword evidence="3" id="KW-0436">Ligase</keyword>
<dbReference type="Proteomes" id="UP000663877">
    <property type="component" value="Unassembled WGS sequence"/>
</dbReference>
<comment type="caution">
    <text evidence="12">The sequence shown here is derived from an EMBL/GenBank/DDBJ whole genome shotgun (WGS) entry which is preliminary data.</text>
</comment>
<keyword evidence="5" id="KW-0067">ATP-binding</keyword>
<dbReference type="Pfam" id="PF00133">
    <property type="entry name" value="tRNA-synt_1"/>
    <property type="match status" value="1"/>
</dbReference>
<dbReference type="Gene3D" id="3.40.50.620">
    <property type="entry name" value="HUPs"/>
    <property type="match status" value="1"/>
</dbReference>
<dbReference type="GO" id="GO:0004823">
    <property type="term" value="F:leucine-tRNA ligase activity"/>
    <property type="evidence" value="ECO:0007669"/>
    <property type="project" value="UniProtKB-EC"/>
</dbReference>
<dbReference type="InterPro" id="IPR014729">
    <property type="entry name" value="Rossmann-like_a/b/a_fold"/>
</dbReference>
<evidence type="ECO:0000256" key="3">
    <source>
        <dbReference type="ARBA" id="ARBA00022598"/>
    </source>
</evidence>
<feature type="region of interest" description="Disordered" evidence="9">
    <location>
        <begin position="125"/>
        <end position="174"/>
    </location>
</feature>
<reference evidence="12" key="1">
    <citation type="submission" date="2021-02" db="EMBL/GenBank/DDBJ databases">
        <authorList>
            <person name="Nowell W R."/>
        </authorList>
    </citation>
    <scope>NUCLEOTIDE SEQUENCE</scope>
</reference>
<feature type="domain" description="Aminoacyl-tRNA synthetase class Ia" evidence="10">
    <location>
        <begin position="34"/>
        <end position="117"/>
    </location>
</feature>
<keyword evidence="4" id="KW-0547">Nucleotide-binding</keyword>
<dbReference type="Proteomes" id="UP000663832">
    <property type="component" value="Unassembled WGS sequence"/>
</dbReference>
<dbReference type="PANTHER" id="PTHR45794:SF1">
    <property type="entry name" value="LEUCINE--TRNA LIGASE, CYTOPLASMIC"/>
    <property type="match status" value="1"/>
</dbReference>
<keyword evidence="6" id="KW-0648">Protein biosynthesis</keyword>
<comment type="similarity">
    <text evidence="1">Belongs to the class-I aminoacyl-tRNA synthetase family.</text>
</comment>
<evidence type="ECO:0000256" key="2">
    <source>
        <dbReference type="ARBA" id="ARBA00013164"/>
    </source>
</evidence>
<dbReference type="EMBL" id="CAJNOI010005690">
    <property type="protein sequence ID" value="CAF1569332.1"/>
    <property type="molecule type" value="Genomic_DNA"/>
</dbReference>
<evidence type="ECO:0000313" key="11">
    <source>
        <dbReference type="EMBL" id="CAF1569332.1"/>
    </source>
</evidence>
<evidence type="ECO:0000256" key="6">
    <source>
        <dbReference type="ARBA" id="ARBA00022917"/>
    </source>
</evidence>
<evidence type="ECO:0000256" key="1">
    <source>
        <dbReference type="ARBA" id="ARBA00005594"/>
    </source>
</evidence>
<dbReference type="AlphaFoldDB" id="A0A816G0M7"/>
<sequence>MATAKTTAAATAAVAGEKRSTVKLDTMREIEKHMQKLWADMKIFEADAPSHSTDNSNTFLATFPYPYMNGRLHLGHTFSLSRCEFSVGYQRLRGKHCLFPFGFHCTGMPIQASAEKLKREMEDFGFPPKFPETTSEDVEREKEKLAKSKESESSKVDSKFKSKKSKAAAKSTGDKYQWQIMRSIGMDDDEEIRKFADPKHWISYFPSVVINERRQSTFKPI</sequence>
<evidence type="ECO:0000259" key="10">
    <source>
        <dbReference type="Pfam" id="PF00133"/>
    </source>
</evidence>
<evidence type="ECO:0000313" key="13">
    <source>
        <dbReference type="Proteomes" id="UP000663832"/>
    </source>
</evidence>
<evidence type="ECO:0000256" key="8">
    <source>
        <dbReference type="ARBA" id="ARBA00030520"/>
    </source>
</evidence>
<gene>
    <name evidence="11" type="ORF">BJG266_LOCUS47611</name>
    <name evidence="12" type="ORF">QVE165_LOCUS64651</name>
</gene>
<dbReference type="SUPFAM" id="SSF52374">
    <property type="entry name" value="Nucleotidylyl transferase"/>
    <property type="match status" value="1"/>
</dbReference>
<dbReference type="InterPro" id="IPR004493">
    <property type="entry name" value="Leu-tRNA-synth_Ia_arc/euk"/>
</dbReference>
<accession>A0A816G0M7</accession>
<protein>
    <recommendedName>
        <fullName evidence="2">leucine--tRNA ligase</fullName>
        <ecNumber evidence="2">6.1.1.4</ecNumber>
    </recommendedName>
    <alternativeName>
        <fullName evidence="8">Leucyl-tRNA synthetase</fullName>
    </alternativeName>
</protein>
<organism evidence="12 13">
    <name type="scientific">Adineta steineri</name>
    <dbReference type="NCBI Taxonomy" id="433720"/>
    <lineage>
        <taxon>Eukaryota</taxon>
        <taxon>Metazoa</taxon>
        <taxon>Spiralia</taxon>
        <taxon>Gnathifera</taxon>
        <taxon>Rotifera</taxon>
        <taxon>Eurotatoria</taxon>
        <taxon>Bdelloidea</taxon>
        <taxon>Adinetida</taxon>
        <taxon>Adinetidae</taxon>
        <taxon>Adineta</taxon>
    </lineage>
</organism>
<dbReference type="EMBL" id="CAJNOM010006098">
    <property type="protein sequence ID" value="CAF1668125.1"/>
    <property type="molecule type" value="Genomic_DNA"/>
</dbReference>
<dbReference type="InterPro" id="IPR002300">
    <property type="entry name" value="aa-tRNA-synth_Ia"/>
</dbReference>
<keyword evidence="7" id="KW-0030">Aminoacyl-tRNA synthetase</keyword>
<evidence type="ECO:0000256" key="7">
    <source>
        <dbReference type="ARBA" id="ARBA00023146"/>
    </source>
</evidence>
<feature type="compositionally biased region" description="Basic and acidic residues" evidence="9">
    <location>
        <begin position="137"/>
        <end position="160"/>
    </location>
</feature>
<dbReference type="GO" id="GO:0005524">
    <property type="term" value="F:ATP binding"/>
    <property type="evidence" value="ECO:0007669"/>
    <property type="project" value="UniProtKB-KW"/>
</dbReference>
<proteinExistence type="inferred from homology"/>
<dbReference type="OrthoDB" id="10249672at2759"/>
<keyword evidence="13" id="KW-1185">Reference proteome</keyword>
<evidence type="ECO:0000313" key="12">
    <source>
        <dbReference type="EMBL" id="CAF1668125.1"/>
    </source>
</evidence>